<feature type="transmembrane region" description="Helical" evidence="6">
    <location>
        <begin position="82"/>
        <end position="105"/>
    </location>
</feature>
<evidence type="ECO:0000256" key="1">
    <source>
        <dbReference type="ARBA" id="ARBA00004651"/>
    </source>
</evidence>
<feature type="transmembrane region" description="Helical" evidence="6">
    <location>
        <begin position="441"/>
        <end position="458"/>
    </location>
</feature>
<feature type="transmembrane region" description="Helical" evidence="6">
    <location>
        <begin position="325"/>
        <end position="346"/>
    </location>
</feature>
<evidence type="ECO:0000313" key="8">
    <source>
        <dbReference type="Proteomes" id="UP000297938"/>
    </source>
</evidence>
<evidence type="ECO:0000256" key="5">
    <source>
        <dbReference type="ARBA" id="ARBA00023136"/>
    </source>
</evidence>
<dbReference type="Proteomes" id="UP000297938">
    <property type="component" value="Unassembled WGS sequence"/>
</dbReference>
<feature type="transmembrane region" description="Helical" evidence="6">
    <location>
        <begin position="353"/>
        <end position="372"/>
    </location>
</feature>
<evidence type="ECO:0000256" key="4">
    <source>
        <dbReference type="ARBA" id="ARBA00022989"/>
    </source>
</evidence>
<feature type="transmembrane region" description="Helical" evidence="6">
    <location>
        <begin position="205"/>
        <end position="222"/>
    </location>
</feature>
<dbReference type="InterPro" id="IPR002797">
    <property type="entry name" value="Polysacc_synth"/>
</dbReference>
<sequence>MKNKMISNYLYSLVYQLLITAIPIVTLPYTSRVLGDKMIGIDASVMAYVQIFAIFCILNVANYGSRAIATTKSKEQTSQVFWNIYTIQFLASVAVILCYLVFISTVKQNHVYYLIHLFTLGSSLLDISWYFYGKEELKKTTTRNIMVRVVTLICIFLFIKSPDDLWKYILINSLSAFIGQIVLWKFALKDIHFMKPQKSELKNHFWPMIQYFLPLIASQIYLNVNRIILNSFAGPTEVGYYSQASKIVRMVIGFITPLSAVFLPRIANEFDNKNHVQVRRYMDVSASFVCLISFPIIFGLFAIGDDFIALFLGADFLPSIPVLKILAPSILLVGLANVFGVQLLLATNQPKKYTFSVTLGAILSLIINYIFVGRYGSIATSYAELAAELIGLIIQIYFVYKVIDFGSFLKNTFTYAFFGFIMFLSINYLPTLFGWPRTTGLILQIFIGAIVYFTLLLVTKNKLFYTLVGKVLSRN</sequence>
<dbReference type="EMBL" id="NRPP01000002">
    <property type="protein sequence ID" value="TFJ30364.1"/>
    <property type="molecule type" value="Genomic_DNA"/>
</dbReference>
<dbReference type="CDD" id="cd13128">
    <property type="entry name" value="MATE_Wzx_like"/>
    <property type="match status" value="1"/>
</dbReference>
<dbReference type="AlphaFoldDB" id="A0A5F0MHH6"/>
<feature type="transmembrane region" description="Helical" evidence="6">
    <location>
        <begin position="41"/>
        <end position="61"/>
    </location>
</feature>
<dbReference type="Pfam" id="PF01943">
    <property type="entry name" value="Polysacc_synt"/>
    <property type="match status" value="1"/>
</dbReference>
<evidence type="ECO:0000256" key="6">
    <source>
        <dbReference type="SAM" id="Phobius"/>
    </source>
</evidence>
<name>A0A5F0MHH6_CARDV</name>
<dbReference type="PANTHER" id="PTHR30250:SF11">
    <property type="entry name" value="O-ANTIGEN TRANSPORTER-RELATED"/>
    <property type="match status" value="1"/>
</dbReference>
<dbReference type="InterPro" id="IPR050833">
    <property type="entry name" value="Poly_Biosynth_Transport"/>
</dbReference>
<evidence type="ECO:0000313" key="7">
    <source>
        <dbReference type="EMBL" id="TFJ30364.1"/>
    </source>
</evidence>
<protein>
    <submittedName>
        <fullName evidence="7">Flippase</fullName>
    </submittedName>
</protein>
<feature type="transmembrane region" description="Helical" evidence="6">
    <location>
        <begin position="378"/>
        <end position="400"/>
    </location>
</feature>
<reference evidence="7 8" key="1">
    <citation type="journal article" date="2018" name="Int. J. Food Microbiol.">
        <title>Growth of Carnobacterium spp. isolated from chilled vacuum-packaged meat under relevant acidic conditions.</title>
        <authorList>
            <person name="Zhang P."/>
            <person name="Badoni M."/>
            <person name="Ganzle M."/>
            <person name="Yang X."/>
        </authorList>
    </citation>
    <scope>NUCLEOTIDE SEQUENCE [LARGE SCALE GENOMIC DNA]</scope>
    <source>
        <strain evidence="7 8">B2</strain>
    </source>
</reference>
<accession>A0A5F0MHH6</accession>
<keyword evidence="5 6" id="KW-0472">Membrane</keyword>
<feature type="transmembrane region" description="Helical" evidence="6">
    <location>
        <begin position="165"/>
        <end position="184"/>
    </location>
</feature>
<dbReference type="GO" id="GO:0005886">
    <property type="term" value="C:plasma membrane"/>
    <property type="evidence" value="ECO:0007669"/>
    <property type="project" value="UniProtKB-SubCell"/>
</dbReference>
<keyword evidence="3 6" id="KW-0812">Transmembrane</keyword>
<evidence type="ECO:0000256" key="2">
    <source>
        <dbReference type="ARBA" id="ARBA00022475"/>
    </source>
</evidence>
<feature type="transmembrane region" description="Helical" evidence="6">
    <location>
        <begin position="144"/>
        <end position="159"/>
    </location>
</feature>
<evidence type="ECO:0000256" key="3">
    <source>
        <dbReference type="ARBA" id="ARBA00022692"/>
    </source>
</evidence>
<feature type="transmembrane region" description="Helical" evidence="6">
    <location>
        <begin position="288"/>
        <end position="313"/>
    </location>
</feature>
<feature type="transmembrane region" description="Helical" evidence="6">
    <location>
        <begin position="9"/>
        <end position="29"/>
    </location>
</feature>
<feature type="transmembrane region" description="Helical" evidence="6">
    <location>
        <begin position="111"/>
        <end position="132"/>
    </location>
</feature>
<keyword evidence="4 6" id="KW-1133">Transmembrane helix</keyword>
<keyword evidence="2" id="KW-1003">Cell membrane</keyword>
<gene>
    <name evidence="7" type="ORF">CKN69_00185</name>
</gene>
<proteinExistence type="predicted"/>
<organism evidence="7 8">
    <name type="scientific">Carnobacterium divergens</name>
    <name type="common">Lactobacillus divergens</name>
    <dbReference type="NCBI Taxonomy" id="2748"/>
    <lineage>
        <taxon>Bacteria</taxon>
        <taxon>Bacillati</taxon>
        <taxon>Bacillota</taxon>
        <taxon>Bacilli</taxon>
        <taxon>Lactobacillales</taxon>
        <taxon>Carnobacteriaceae</taxon>
        <taxon>Carnobacterium</taxon>
    </lineage>
</organism>
<comment type="subcellular location">
    <subcellularLocation>
        <location evidence="1">Cell membrane</location>
        <topology evidence="1">Multi-pass membrane protein</topology>
    </subcellularLocation>
</comment>
<dbReference type="PANTHER" id="PTHR30250">
    <property type="entry name" value="PST FAMILY PREDICTED COLANIC ACID TRANSPORTER"/>
    <property type="match status" value="1"/>
</dbReference>
<feature type="transmembrane region" description="Helical" evidence="6">
    <location>
        <begin position="412"/>
        <end position="429"/>
    </location>
</feature>
<comment type="caution">
    <text evidence="7">The sequence shown here is derived from an EMBL/GenBank/DDBJ whole genome shotgun (WGS) entry which is preliminary data.</text>
</comment>
<feature type="transmembrane region" description="Helical" evidence="6">
    <location>
        <begin position="247"/>
        <end position="267"/>
    </location>
</feature>
<dbReference type="RefSeq" id="WP_074401342.1">
    <property type="nucleotide sequence ID" value="NZ_CBCPJQ010000004.1"/>
</dbReference>